<protein>
    <submittedName>
        <fullName evidence="3">Pilus assembly protein CpaF</fullName>
    </submittedName>
</protein>
<feature type="domain" description="Bacterial type II secretion system protein E" evidence="2">
    <location>
        <begin position="69"/>
        <end position="344"/>
    </location>
</feature>
<name>A0A0W8IG52_9MICC</name>
<evidence type="ECO:0000259" key="2">
    <source>
        <dbReference type="Pfam" id="PF00437"/>
    </source>
</evidence>
<reference evidence="4" key="1">
    <citation type="submission" date="2015-12" db="EMBL/GenBank/DDBJ databases">
        <authorList>
            <person name="Nair G.R."/>
            <person name="Kaur G."/>
            <person name="Mayilraj S."/>
        </authorList>
    </citation>
    <scope>NUCLEOTIDE SEQUENCE [LARGE SCALE GENOMIC DNA]</scope>
    <source>
        <strain evidence="4">CD08_7</strain>
    </source>
</reference>
<comment type="similarity">
    <text evidence="1">Belongs to the GSP E family.</text>
</comment>
<dbReference type="Gene3D" id="3.40.50.300">
    <property type="entry name" value="P-loop containing nucleotide triphosphate hydrolases"/>
    <property type="match status" value="1"/>
</dbReference>
<proteinExistence type="inferred from homology"/>
<comment type="caution">
    <text evidence="3">The sequence shown here is derived from an EMBL/GenBank/DDBJ whole genome shotgun (WGS) entry which is preliminary data.</text>
</comment>
<accession>A0A0W8IG52</accession>
<evidence type="ECO:0000313" key="3">
    <source>
        <dbReference type="EMBL" id="KUG58935.1"/>
    </source>
</evidence>
<dbReference type="Pfam" id="PF00437">
    <property type="entry name" value="T2SSE"/>
    <property type="match status" value="1"/>
</dbReference>
<dbReference type="GO" id="GO:0016887">
    <property type="term" value="F:ATP hydrolysis activity"/>
    <property type="evidence" value="ECO:0007669"/>
    <property type="project" value="InterPro"/>
</dbReference>
<organism evidence="3 4">
    <name type="scientific">Nesterenkonia jeotgali</name>
    <dbReference type="NCBI Taxonomy" id="317018"/>
    <lineage>
        <taxon>Bacteria</taxon>
        <taxon>Bacillati</taxon>
        <taxon>Actinomycetota</taxon>
        <taxon>Actinomycetes</taxon>
        <taxon>Micrococcales</taxon>
        <taxon>Micrococcaceae</taxon>
        <taxon>Nesterenkonia</taxon>
    </lineage>
</organism>
<dbReference type="Gene3D" id="3.30.450.380">
    <property type="match status" value="1"/>
</dbReference>
<evidence type="ECO:0000256" key="1">
    <source>
        <dbReference type="ARBA" id="ARBA00006611"/>
    </source>
</evidence>
<dbReference type="AlphaFoldDB" id="A0A0W8IG52"/>
<dbReference type="OrthoDB" id="9810761at2"/>
<dbReference type="InterPro" id="IPR050921">
    <property type="entry name" value="T4SS_GSP_E_ATPase"/>
</dbReference>
<dbReference type="Proteomes" id="UP000054023">
    <property type="component" value="Unassembled WGS sequence"/>
</dbReference>
<dbReference type="InterPro" id="IPR001482">
    <property type="entry name" value="T2SS/T4SS_dom"/>
</dbReference>
<dbReference type="EMBL" id="LQBM01000003">
    <property type="protein sequence ID" value="KUG58935.1"/>
    <property type="molecule type" value="Genomic_DNA"/>
</dbReference>
<dbReference type="PANTHER" id="PTHR30486:SF6">
    <property type="entry name" value="TYPE IV PILUS RETRACTATION ATPASE PILT"/>
    <property type="match status" value="1"/>
</dbReference>
<evidence type="ECO:0000313" key="4">
    <source>
        <dbReference type="Proteomes" id="UP000054023"/>
    </source>
</evidence>
<dbReference type="RefSeq" id="WP_058888618.1">
    <property type="nucleotide sequence ID" value="NZ_BAAAKT010000004.1"/>
</dbReference>
<sequence length="408" mass="44607">MDALTIVEDEVREQIRHRGLDPAENPLGVQELVEAAVVEYDRRSMVTALPLIGPVQQAVKHVVAAVAGFGELQPLLEDPSVEEIWINGPSAVFVARAGRSELTSISLSESRVRDLVERMLKSSGRRLDLSSPFVDATLPDGSRLHVVIPDITRRHWAVNIRKFIARAQTLQDLVRRGSLSTLAAEFLEACVDSGLNILVSGATQSGKTTLLNCLSAAIGPRERVVTVEEIFELQLPLRDVVGMQCRQSNLEGEGEIHLRRLVKEALRMRPDRLIVGEVREAESLDMLIALNAGLPGMATVHANSAQDALTKICTLPLLAGENISRSFILPTVASCLDLVVHCVRERDGSRHVAQILAVGSRVEAETIEATLLFDMTDGELTVTDSAVFDLPKLSPRHQARFARAETRA</sequence>
<dbReference type="CDD" id="cd01130">
    <property type="entry name" value="VirB11-like_ATPase"/>
    <property type="match status" value="1"/>
</dbReference>
<gene>
    <name evidence="3" type="ORF">AVL63_02625</name>
</gene>
<dbReference type="SUPFAM" id="SSF52540">
    <property type="entry name" value="P-loop containing nucleoside triphosphate hydrolases"/>
    <property type="match status" value="1"/>
</dbReference>
<dbReference type="InterPro" id="IPR027417">
    <property type="entry name" value="P-loop_NTPase"/>
</dbReference>
<dbReference type="PANTHER" id="PTHR30486">
    <property type="entry name" value="TWITCHING MOTILITY PROTEIN PILT"/>
    <property type="match status" value="1"/>
</dbReference>
<keyword evidence="4" id="KW-1185">Reference proteome</keyword>
<dbReference type="STRING" id="317018.AVL63_02625"/>